<dbReference type="Gene3D" id="2.60.120.10">
    <property type="entry name" value="Jelly Rolls"/>
    <property type="match status" value="2"/>
</dbReference>
<organism evidence="5 6">
    <name type="scientific">Salibacter halophilus</name>
    <dbReference type="NCBI Taxonomy" id="1803916"/>
    <lineage>
        <taxon>Bacteria</taxon>
        <taxon>Pseudomonadati</taxon>
        <taxon>Bacteroidota</taxon>
        <taxon>Flavobacteriia</taxon>
        <taxon>Flavobacteriales</taxon>
        <taxon>Salibacteraceae</taxon>
        <taxon>Salibacter</taxon>
    </lineage>
</organism>
<dbReference type="RefSeq" id="WP_151169963.1">
    <property type="nucleotide sequence ID" value="NZ_WACR01000013.1"/>
</dbReference>
<comment type="similarity">
    <text evidence="1 2">Belongs to the pirin family.</text>
</comment>
<dbReference type="Proteomes" id="UP000435357">
    <property type="component" value="Unassembled WGS sequence"/>
</dbReference>
<comment type="caution">
    <text evidence="5">The sequence shown here is derived from an EMBL/GenBank/DDBJ whole genome shotgun (WGS) entry which is preliminary data.</text>
</comment>
<evidence type="ECO:0000259" key="3">
    <source>
        <dbReference type="Pfam" id="PF02678"/>
    </source>
</evidence>
<dbReference type="AlphaFoldDB" id="A0A6N6M3E9"/>
<dbReference type="InterPro" id="IPR003829">
    <property type="entry name" value="Pirin_N_dom"/>
</dbReference>
<proteinExistence type="inferred from homology"/>
<sequence length="380" mass="43111">MSTKNDRRSFLSKLTVGTTAVLTWPFSGVTRSGFVNDQKSVDVNPIRNIKPLGFNWETPNPFLFCVHHDDQFPQGNENMGPDKELLKGRDIGNDFIIKDGFRMYHGTKVPGFPGHPHRGFETITLVREGLIDHADSLGAAGRYGFGDVQWMTAGEGVQHSEMFPLINEDKENPLELFQIWLNLPRKSKMVKPHFKMMWKEDQSKYSARDENGNKIKAEVIAGKLGDVKAPAPPPDSWAADENNHVGVWNIVLNPNAKWTLPKAPKGVNRTVYFYVGKSITVAGKEIPRYHSIEVEPDVDLPIINHDHVSRILVLQGRPIDEPVIQYGPFVMNSKEEIQQAFKDYQQTQFGGWPWPRRDQVHDRNEGRFAIHADGRKEVKG</sequence>
<evidence type="ECO:0000313" key="5">
    <source>
        <dbReference type="EMBL" id="KAB1061980.1"/>
    </source>
</evidence>
<feature type="domain" description="Pirin N-terminal" evidence="3">
    <location>
        <begin position="92"/>
        <end position="181"/>
    </location>
</feature>
<dbReference type="Pfam" id="PF02678">
    <property type="entry name" value="Pirin"/>
    <property type="match status" value="1"/>
</dbReference>
<dbReference type="EMBL" id="WACR01000013">
    <property type="protein sequence ID" value="KAB1061980.1"/>
    <property type="molecule type" value="Genomic_DNA"/>
</dbReference>
<dbReference type="InterPro" id="IPR014710">
    <property type="entry name" value="RmlC-like_jellyroll"/>
</dbReference>
<evidence type="ECO:0000313" key="6">
    <source>
        <dbReference type="Proteomes" id="UP000435357"/>
    </source>
</evidence>
<dbReference type="InterPro" id="IPR012093">
    <property type="entry name" value="Pirin"/>
</dbReference>
<dbReference type="CDD" id="cd02909">
    <property type="entry name" value="cupin_pirin_N"/>
    <property type="match status" value="1"/>
</dbReference>
<reference evidence="5 6" key="1">
    <citation type="submission" date="2019-09" db="EMBL/GenBank/DDBJ databases">
        <title>Genomes of Cryomorphaceae.</title>
        <authorList>
            <person name="Bowman J.P."/>
        </authorList>
    </citation>
    <scope>NUCLEOTIDE SEQUENCE [LARGE SCALE GENOMIC DNA]</scope>
    <source>
        <strain evidence="5 6">KCTC 52047</strain>
    </source>
</reference>
<dbReference type="InterPro" id="IPR008778">
    <property type="entry name" value="Pirin_C_dom"/>
</dbReference>
<evidence type="ECO:0000256" key="2">
    <source>
        <dbReference type="RuleBase" id="RU003457"/>
    </source>
</evidence>
<dbReference type="InterPro" id="IPR011051">
    <property type="entry name" value="RmlC_Cupin_sf"/>
</dbReference>
<protein>
    <submittedName>
        <fullName evidence="5">Pirin family protein</fullName>
    </submittedName>
</protein>
<gene>
    <name evidence="5" type="ORF">F3059_12955</name>
</gene>
<evidence type="ECO:0000256" key="1">
    <source>
        <dbReference type="ARBA" id="ARBA00008416"/>
    </source>
</evidence>
<accession>A0A6N6M3E9</accession>
<dbReference type="PANTHER" id="PTHR13903:SF8">
    <property type="entry name" value="PIRIN"/>
    <property type="match status" value="1"/>
</dbReference>
<feature type="domain" description="Pirin C-terminal" evidence="4">
    <location>
        <begin position="248"/>
        <end position="350"/>
    </location>
</feature>
<keyword evidence="6" id="KW-1185">Reference proteome</keyword>
<dbReference type="PANTHER" id="PTHR13903">
    <property type="entry name" value="PIRIN-RELATED"/>
    <property type="match status" value="1"/>
</dbReference>
<dbReference type="SUPFAM" id="SSF51182">
    <property type="entry name" value="RmlC-like cupins"/>
    <property type="match status" value="1"/>
</dbReference>
<evidence type="ECO:0000259" key="4">
    <source>
        <dbReference type="Pfam" id="PF05726"/>
    </source>
</evidence>
<dbReference type="Pfam" id="PF05726">
    <property type="entry name" value="Pirin_C"/>
    <property type="match status" value="1"/>
</dbReference>
<dbReference type="OrthoDB" id="321327at2"/>
<name>A0A6N6M3E9_9FLAO</name>